<feature type="domain" description="Peptidase M12A" evidence="3">
    <location>
        <begin position="77"/>
        <end position="145"/>
    </location>
</feature>
<dbReference type="Proteomes" id="UP001497623">
    <property type="component" value="Unassembled WGS sequence"/>
</dbReference>
<comment type="caution">
    <text evidence="2">Lacks conserved residue(s) required for the propagation of feature annotation.</text>
</comment>
<feature type="non-terminal residue" evidence="4">
    <location>
        <position position="145"/>
    </location>
</feature>
<keyword evidence="5" id="KW-1185">Reference proteome</keyword>
<feature type="non-terminal residue" evidence="4">
    <location>
        <position position="1"/>
    </location>
</feature>
<dbReference type="InterPro" id="IPR001506">
    <property type="entry name" value="Peptidase_M12A"/>
</dbReference>
<evidence type="ECO:0000259" key="3">
    <source>
        <dbReference type="PROSITE" id="PS51864"/>
    </source>
</evidence>
<dbReference type="AlphaFoldDB" id="A0AAV2QEH8"/>
<dbReference type="GO" id="GO:0006508">
    <property type="term" value="P:proteolysis"/>
    <property type="evidence" value="ECO:0007669"/>
    <property type="project" value="InterPro"/>
</dbReference>
<name>A0AAV2QEH8_MEGNR</name>
<evidence type="ECO:0000256" key="2">
    <source>
        <dbReference type="PROSITE-ProRule" id="PRU01211"/>
    </source>
</evidence>
<comment type="cofactor">
    <cofactor evidence="1">
        <name>Zn(2+)</name>
        <dbReference type="ChEBI" id="CHEBI:29105"/>
    </cofactor>
</comment>
<dbReference type="GO" id="GO:0004222">
    <property type="term" value="F:metalloendopeptidase activity"/>
    <property type="evidence" value="ECO:0007669"/>
    <property type="project" value="InterPro"/>
</dbReference>
<accession>A0AAV2QEH8</accession>
<gene>
    <name evidence="4" type="ORF">MNOR_LOCUS10949</name>
</gene>
<dbReference type="InterPro" id="IPR024079">
    <property type="entry name" value="MetalloPept_cat_dom_sf"/>
</dbReference>
<dbReference type="EMBL" id="CAXKWB010005654">
    <property type="protein sequence ID" value="CAL4079355.1"/>
    <property type="molecule type" value="Genomic_DNA"/>
</dbReference>
<dbReference type="PANTHER" id="PTHR10127">
    <property type="entry name" value="DISCOIDIN, CUB, EGF, LAMININ , AND ZINC METALLOPROTEASE DOMAIN CONTAINING"/>
    <property type="match status" value="1"/>
</dbReference>
<dbReference type="Pfam" id="PF01400">
    <property type="entry name" value="Astacin"/>
    <property type="match status" value="1"/>
</dbReference>
<evidence type="ECO:0000313" key="4">
    <source>
        <dbReference type="EMBL" id="CAL4079355.1"/>
    </source>
</evidence>
<reference evidence="4 5" key="1">
    <citation type="submission" date="2024-05" db="EMBL/GenBank/DDBJ databases">
        <authorList>
            <person name="Wallberg A."/>
        </authorList>
    </citation>
    <scope>NUCLEOTIDE SEQUENCE [LARGE SCALE GENOMIC DNA]</scope>
</reference>
<protein>
    <recommendedName>
        <fullName evidence="3">Peptidase M12A domain-containing protein</fullName>
    </recommendedName>
</protein>
<evidence type="ECO:0000256" key="1">
    <source>
        <dbReference type="ARBA" id="ARBA00001947"/>
    </source>
</evidence>
<dbReference type="Gene3D" id="3.40.390.10">
    <property type="entry name" value="Collagenase (Catalytic Domain)"/>
    <property type="match status" value="1"/>
</dbReference>
<proteinExistence type="predicted"/>
<dbReference type="SUPFAM" id="SSF55486">
    <property type="entry name" value="Metalloproteases ('zincins'), catalytic domain"/>
    <property type="match status" value="1"/>
</dbReference>
<evidence type="ECO:0000313" key="5">
    <source>
        <dbReference type="Proteomes" id="UP001497623"/>
    </source>
</evidence>
<dbReference type="PANTHER" id="PTHR10127:SF850">
    <property type="entry name" value="METALLOENDOPEPTIDASE"/>
    <property type="match status" value="1"/>
</dbReference>
<organism evidence="4 5">
    <name type="scientific">Meganyctiphanes norvegica</name>
    <name type="common">Northern krill</name>
    <name type="synonym">Thysanopoda norvegica</name>
    <dbReference type="NCBI Taxonomy" id="48144"/>
    <lineage>
        <taxon>Eukaryota</taxon>
        <taxon>Metazoa</taxon>
        <taxon>Ecdysozoa</taxon>
        <taxon>Arthropoda</taxon>
        <taxon>Crustacea</taxon>
        <taxon>Multicrustacea</taxon>
        <taxon>Malacostraca</taxon>
        <taxon>Eumalacostraca</taxon>
        <taxon>Eucarida</taxon>
        <taxon>Euphausiacea</taxon>
        <taxon>Euphausiidae</taxon>
        <taxon>Meganyctiphanes</taxon>
    </lineage>
</organism>
<dbReference type="PROSITE" id="PS51864">
    <property type="entry name" value="ASTACIN"/>
    <property type="match status" value="1"/>
</dbReference>
<comment type="caution">
    <text evidence="4">The sequence shown here is derived from an EMBL/GenBank/DDBJ whole genome shotgun (WGS) entry which is preliminary data.</text>
</comment>
<sequence>KFPVGGYNALDYGQVEPPSSPHKFPVGGYKALAYGQVEPHFSPHVIPAGGYDALEESGEFQGDIMLTQRQKSLMKLRGAQNMEEKLWKNAEIPYSISSEFSISERQMIDKAIYEFQTKTCLRFLKRTSQTDYIDIIPPPPPRGGC</sequence>